<keyword evidence="10 16" id="KW-1133">Transmembrane helix</keyword>
<dbReference type="Pfam" id="PF07714">
    <property type="entry name" value="PK_Tyr_Ser-Thr"/>
    <property type="match status" value="1"/>
</dbReference>
<evidence type="ECO:0000256" key="15">
    <source>
        <dbReference type="SAM" id="MobiDB-lite"/>
    </source>
</evidence>
<reference evidence="21" key="1">
    <citation type="submission" date="2016-06" db="EMBL/GenBank/DDBJ databases">
        <title>Parallel loss of symbiosis genes in relatives of nitrogen-fixing non-legume Parasponia.</title>
        <authorList>
            <person name="Van Velzen R."/>
            <person name="Holmer R."/>
            <person name="Bu F."/>
            <person name="Rutten L."/>
            <person name="Van Zeijl A."/>
            <person name="Liu W."/>
            <person name="Santuari L."/>
            <person name="Cao Q."/>
            <person name="Sharma T."/>
            <person name="Shen D."/>
            <person name="Roswanjaya Y."/>
            <person name="Wardhani T."/>
            <person name="Kalhor M.S."/>
            <person name="Jansen J."/>
            <person name="Van den Hoogen J."/>
            <person name="Gungor B."/>
            <person name="Hartog M."/>
            <person name="Hontelez J."/>
            <person name="Verver J."/>
            <person name="Yang W.-C."/>
            <person name="Schijlen E."/>
            <person name="Repin R."/>
            <person name="Schilthuizen M."/>
            <person name="Schranz E."/>
            <person name="Heidstra R."/>
            <person name="Miyata K."/>
            <person name="Fedorova E."/>
            <person name="Kohlen W."/>
            <person name="Bisseling T."/>
            <person name="Smit S."/>
            <person name="Geurts R."/>
        </authorList>
    </citation>
    <scope>NUCLEOTIDE SEQUENCE [LARGE SCALE GENOMIC DNA]</scope>
    <source>
        <strain evidence="21">cv. WU1-14</strain>
    </source>
</reference>
<feature type="domain" description="Protein kinase" evidence="18">
    <location>
        <begin position="357"/>
        <end position="633"/>
    </location>
</feature>
<dbReference type="GO" id="GO:0005886">
    <property type="term" value="C:plasma membrane"/>
    <property type="evidence" value="ECO:0007669"/>
    <property type="project" value="TreeGrafter"/>
</dbReference>
<sequence>MPSFHMFMTSAVISALIISLTSFPDRTEADYRYHVCSNRTTFTPNSIYQSNLNFLLSSLSSNATRNGGFYKTTVGSQDSGTHDFVYGSFLCRGDLTPGDCRSCVETARDVVQRNCPEEKVALIWFDECMLRYSNASYFGKMDVAPGVYLWNSQNITDPDGRFNQLVGNTMNTAIRSAASAEADASKIKYFAKKEANFSAFQTLYTLAQCTPDISKSDCNICLGEAVGRLPICCTGKQGGRVLFPSCNVRFETYQFYNIDAPPPLPVRNLPPPPPPPASSTGSQGAGNDKMSPTTIIAICAPIAVVLLVMSVICIWRKRRVRDKYKAIQNYQNAGSEIVTVESLQFDLGTIRAATNNFSDDNKLGEGGFGAVYKGMLLNQQEIAVKRLSRSSAQGAEEFKNEVVVVARLQHRNLTRLHGFCLEGEEKILVYEYVPNKSLDNFLFDQPANQAVLDWSRRYKVINGIARGILYLHEDSRLRIIHRDLKSSNILLDQEMNPKISDFGMAKIWGVDQTQGNTSRIVGTYGYMAPEYAFYGHFSVKTDVYSFGVLIMEIITGKKNTRLLDSESSEDLLSNAWKHWRGGTALELLDPRLRDSYTANEVIRCIHIGLLCVQEDAADRPTMASIVLMLSSYSIALPIPKKPAFFPYSETEGNMPSVEMESNKSSRNTSYSVNEMSFTEVYPR</sequence>
<evidence type="ECO:0000256" key="14">
    <source>
        <dbReference type="PROSITE-ProRule" id="PRU10141"/>
    </source>
</evidence>
<evidence type="ECO:0000256" key="10">
    <source>
        <dbReference type="ARBA" id="ARBA00022989"/>
    </source>
</evidence>
<evidence type="ECO:0000256" key="5">
    <source>
        <dbReference type="ARBA" id="ARBA00022729"/>
    </source>
</evidence>
<keyword evidence="11 16" id="KW-0472">Membrane</keyword>
<keyword evidence="8 20" id="KW-0418">Kinase</keyword>
<keyword evidence="5 17" id="KW-0732">Signal</keyword>
<dbReference type="FunFam" id="1.10.510.10:FF:000129">
    <property type="entry name" value="cysteine-rich receptor-like protein kinase 10"/>
    <property type="match status" value="1"/>
</dbReference>
<evidence type="ECO:0000256" key="11">
    <source>
        <dbReference type="ARBA" id="ARBA00023136"/>
    </source>
</evidence>
<keyword evidence="4 16" id="KW-0812">Transmembrane</keyword>
<keyword evidence="21" id="KW-1185">Reference proteome</keyword>
<dbReference type="AlphaFoldDB" id="A0A2P5AZV5"/>
<dbReference type="GO" id="GO:0005524">
    <property type="term" value="F:ATP binding"/>
    <property type="evidence" value="ECO:0007669"/>
    <property type="project" value="UniProtKB-UniRule"/>
</dbReference>
<dbReference type="SUPFAM" id="SSF56112">
    <property type="entry name" value="Protein kinase-like (PK-like)"/>
    <property type="match status" value="1"/>
</dbReference>
<keyword evidence="9 14" id="KW-0067">ATP-binding</keyword>
<dbReference type="Pfam" id="PF01657">
    <property type="entry name" value="Stress-antifung"/>
    <property type="match status" value="2"/>
</dbReference>
<dbReference type="SMART" id="SM00220">
    <property type="entry name" value="S_TKc"/>
    <property type="match status" value="1"/>
</dbReference>
<keyword evidence="13" id="KW-0325">Glycoprotein</keyword>
<dbReference type="PROSITE" id="PS51473">
    <property type="entry name" value="GNK2"/>
    <property type="match status" value="2"/>
</dbReference>
<dbReference type="PROSITE" id="PS00107">
    <property type="entry name" value="PROTEIN_KINASE_ATP"/>
    <property type="match status" value="1"/>
</dbReference>
<keyword evidence="3" id="KW-0808">Transferase</keyword>
<dbReference type="Gene3D" id="3.30.430.20">
    <property type="entry name" value="Gnk2 domain, C-X8-C-X2-C motif"/>
    <property type="match status" value="2"/>
</dbReference>
<dbReference type="Proteomes" id="UP000237105">
    <property type="component" value="Unassembled WGS sequence"/>
</dbReference>
<dbReference type="CDD" id="cd14066">
    <property type="entry name" value="STKc_IRAK"/>
    <property type="match status" value="1"/>
</dbReference>
<dbReference type="InterPro" id="IPR000719">
    <property type="entry name" value="Prot_kinase_dom"/>
</dbReference>
<feature type="signal peptide" evidence="17">
    <location>
        <begin position="1"/>
        <end position="29"/>
    </location>
</feature>
<dbReference type="PROSITE" id="PS00108">
    <property type="entry name" value="PROTEIN_KINASE_ST"/>
    <property type="match status" value="1"/>
</dbReference>
<dbReference type="InterPro" id="IPR008271">
    <property type="entry name" value="Ser/Thr_kinase_AS"/>
</dbReference>
<organism evidence="20 21">
    <name type="scientific">Parasponia andersonii</name>
    <name type="common">Sponia andersonii</name>
    <dbReference type="NCBI Taxonomy" id="3476"/>
    <lineage>
        <taxon>Eukaryota</taxon>
        <taxon>Viridiplantae</taxon>
        <taxon>Streptophyta</taxon>
        <taxon>Embryophyta</taxon>
        <taxon>Tracheophyta</taxon>
        <taxon>Spermatophyta</taxon>
        <taxon>Magnoliopsida</taxon>
        <taxon>eudicotyledons</taxon>
        <taxon>Gunneridae</taxon>
        <taxon>Pentapetalae</taxon>
        <taxon>rosids</taxon>
        <taxon>fabids</taxon>
        <taxon>Rosales</taxon>
        <taxon>Cannabaceae</taxon>
        <taxon>Parasponia</taxon>
    </lineage>
</organism>
<feature type="region of interest" description="Disordered" evidence="15">
    <location>
        <begin position="264"/>
        <end position="288"/>
    </location>
</feature>
<dbReference type="PANTHER" id="PTHR27002:SF1096">
    <property type="entry name" value="GNK2-HOMOLOGOUS DOMAIN-CONTAINING PROTEIN"/>
    <property type="match status" value="1"/>
</dbReference>
<dbReference type="Gene3D" id="1.10.510.10">
    <property type="entry name" value="Transferase(Phosphotransferase) domain 1"/>
    <property type="match status" value="1"/>
</dbReference>
<dbReference type="InterPro" id="IPR038408">
    <property type="entry name" value="GNK2_sf"/>
</dbReference>
<dbReference type="PROSITE" id="PS50011">
    <property type="entry name" value="PROTEIN_KINASE_DOM"/>
    <property type="match status" value="1"/>
</dbReference>
<evidence type="ECO:0000259" key="18">
    <source>
        <dbReference type="PROSITE" id="PS50011"/>
    </source>
</evidence>
<name>A0A2P5AZV5_PARAD</name>
<evidence type="ECO:0000313" key="20">
    <source>
        <dbReference type="EMBL" id="PON42041.1"/>
    </source>
</evidence>
<evidence type="ECO:0000256" key="16">
    <source>
        <dbReference type="SAM" id="Phobius"/>
    </source>
</evidence>
<feature type="domain" description="Gnk2-homologous" evidence="19">
    <location>
        <begin position="143"/>
        <end position="255"/>
    </location>
</feature>
<dbReference type="PANTHER" id="PTHR27002">
    <property type="entry name" value="RECEPTOR-LIKE SERINE/THREONINE-PROTEIN KINASE SD1-8"/>
    <property type="match status" value="1"/>
</dbReference>
<evidence type="ECO:0000256" key="13">
    <source>
        <dbReference type="ARBA" id="ARBA00023180"/>
    </source>
</evidence>
<dbReference type="GO" id="GO:0042742">
    <property type="term" value="P:defense response to bacterium"/>
    <property type="evidence" value="ECO:0007669"/>
    <property type="project" value="TreeGrafter"/>
</dbReference>
<keyword evidence="2" id="KW-0723">Serine/threonine-protein kinase</keyword>
<feature type="chain" id="PRO_5015111373" evidence="17">
    <location>
        <begin position="30"/>
        <end position="683"/>
    </location>
</feature>
<comment type="subcellular location">
    <subcellularLocation>
        <location evidence="1">Membrane</location>
        <topology evidence="1">Single-pass membrane protein</topology>
    </subcellularLocation>
</comment>
<dbReference type="FunFam" id="3.30.200.20:FF:000727">
    <property type="entry name" value="Cysteine-rich RLK (RECEPTOR-like protein kinase) 23"/>
    <property type="match status" value="1"/>
</dbReference>
<evidence type="ECO:0000259" key="19">
    <source>
        <dbReference type="PROSITE" id="PS51473"/>
    </source>
</evidence>
<evidence type="ECO:0000256" key="1">
    <source>
        <dbReference type="ARBA" id="ARBA00004167"/>
    </source>
</evidence>
<dbReference type="FunFam" id="3.30.430.20:FF:000003">
    <property type="entry name" value="Cysteine-rich RLK (RECEPTOR-like protein kinase) 10"/>
    <property type="match status" value="1"/>
</dbReference>
<evidence type="ECO:0000313" key="21">
    <source>
        <dbReference type="Proteomes" id="UP000237105"/>
    </source>
</evidence>
<dbReference type="OrthoDB" id="688481at2759"/>
<feature type="domain" description="Gnk2-homologous" evidence="19">
    <location>
        <begin position="30"/>
        <end position="137"/>
    </location>
</feature>
<dbReference type="GO" id="GO:0004674">
    <property type="term" value="F:protein serine/threonine kinase activity"/>
    <property type="evidence" value="ECO:0007669"/>
    <property type="project" value="UniProtKB-KW"/>
</dbReference>
<dbReference type="CDD" id="cd23509">
    <property type="entry name" value="Gnk2-like"/>
    <property type="match status" value="2"/>
</dbReference>
<dbReference type="STRING" id="3476.A0A2P5AZV5"/>
<dbReference type="Gene3D" id="3.30.200.20">
    <property type="entry name" value="Phosphorylase Kinase, domain 1"/>
    <property type="match status" value="1"/>
</dbReference>
<evidence type="ECO:0000256" key="8">
    <source>
        <dbReference type="ARBA" id="ARBA00022777"/>
    </source>
</evidence>
<dbReference type="InterPro" id="IPR001245">
    <property type="entry name" value="Ser-Thr/Tyr_kinase_cat_dom"/>
</dbReference>
<comment type="caution">
    <text evidence="20">The sequence shown here is derived from an EMBL/GenBank/DDBJ whole genome shotgun (WGS) entry which is preliminary data.</text>
</comment>
<evidence type="ECO:0000256" key="9">
    <source>
        <dbReference type="ARBA" id="ARBA00022840"/>
    </source>
</evidence>
<dbReference type="GO" id="GO:0009751">
    <property type="term" value="P:response to salicylic acid"/>
    <property type="evidence" value="ECO:0007669"/>
    <property type="project" value="UniProtKB-ARBA"/>
</dbReference>
<keyword evidence="7 14" id="KW-0547">Nucleotide-binding</keyword>
<dbReference type="InterPro" id="IPR011009">
    <property type="entry name" value="Kinase-like_dom_sf"/>
</dbReference>
<proteinExistence type="predicted"/>
<feature type="transmembrane region" description="Helical" evidence="16">
    <location>
        <begin position="295"/>
        <end position="315"/>
    </location>
</feature>
<accession>A0A2P5AZV5</accession>
<keyword evidence="6" id="KW-0677">Repeat</keyword>
<dbReference type="FunFam" id="3.30.430.20:FF:000012">
    <property type="entry name" value="Cysteine-rich receptor-like protein kinase 25"/>
    <property type="match status" value="1"/>
</dbReference>
<evidence type="ECO:0000256" key="2">
    <source>
        <dbReference type="ARBA" id="ARBA00022527"/>
    </source>
</evidence>
<evidence type="ECO:0000256" key="4">
    <source>
        <dbReference type="ARBA" id="ARBA00022692"/>
    </source>
</evidence>
<evidence type="ECO:0000256" key="17">
    <source>
        <dbReference type="SAM" id="SignalP"/>
    </source>
</evidence>
<evidence type="ECO:0000256" key="12">
    <source>
        <dbReference type="ARBA" id="ARBA00023170"/>
    </source>
</evidence>
<protein>
    <submittedName>
        <fullName evidence="20">Cysteine rich receptor like kinase</fullName>
    </submittedName>
</protein>
<keyword evidence="12 20" id="KW-0675">Receptor</keyword>
<evidence type="ECO:0000256" key="6">
    <source>
        <dbReference type="ARBA" id="ARBA00022737"/>
    </source>
</evidence>
<dbReference type="InterPro" id="IPR002902">
    <property type="entry name" value="GNK2"/>
</dbReference>
<feature type="binding site" evidence="14">
    <location>
        <position position="385"/>
    </location>
    <ligand>
        <name>ATP</name>
        <dbReference type="ChEBI" id="CHEBI:30616"/>
    </ligand>
</feature>
<evidence type="ECO:0000256" key="7">
    <source>
        <dbReference type="ARBA" id="ARBA00022741"/>
    </source>
</evidence>
<feature type="compositionally biased region" description="Pro residues" evidence="15">
    <location>
        <begin position="264"/>
        <end position="277"/>
    </location>
</feature>
<evidence type="ECO:0000256" key="3">
    <source>
        <dbReference type="ARBA" id="ARBA00022679"/>
    </source>
</evidence>
<gene>
    <name evidence="20" type="primary">PanCRK15</name>
    <name evidence="20" type="ORF">PanWU01x14_285100</name>
</gene>
<dbReference type="InterPro" id="IPR017441">
    <property type="entry name" value="Protein_kinase_ATP_BS"/>
</dbReference>
<dbReference type="EMBL" id="JXTB01000401">
    <property type="protein sequence ID" value="PON42041.1"/>
    <property type="molecule type" value="Genomic_DNA"/>
</dbReference>